<dbReference type="InterPro" id="IPR036249">
    <property type="entry name" value="Thioredoxin-like_sf"/>
</dbReference>
<dbReference type="Gene3D" id="1.50.10.10">
    <property type="match status" value="1"/>
</dbReference>
<dbReference type="GO" id="GO:0005975">
    <property type="term" value="P:carbohydrate metabolic process"/>
    <property type="evidence" value="ECO:0007669"/>
    <property type="project" value="InterPro"/>
</dbReference>
<reference evidence="2" key="1">
    <citation type="journal article" date="2015" name="Proc. Natl. Acad. Sci. U.S.A.">
        <title>Networks of energetic and metabolic interactions define dynamics in microbial communities.</title>
        <authorList>
            <person name="Embree M."/>
            <person name="Liu J.K."/>
            <person name="Al-Bassam M.M."/>
            <person name="Zengler K."/>
        </authorList>
    </citation>
    <scope>NUCLEOTIDE SEQUENCE</scope>
</reference>
<feature type="domain" description="Spermatogenesis-associated protein 20-like TRX" evidence="1">
    <location>
        <begin position="6"/>
        <end position="167"/>
    </location>
</feature>
<keyword evidence="2" id="KW-0808">Transferase</keyword>
<organism evidence="2">
    <name type="scientific">hydrocarbon metagenome</name>
    <dbReference type="NCBI Taxonomy" id="938273"/>
    <lineage>
        <taxon>unclassified sequences</taxon>
        <taxon>metagenomes</taxon>
        <taxon>ecological metagenomes</taxon>
    </lineage>
</organism>
<name>A0A0W8FVU2_9ZZZZ</name>
<dbReference type="InterPro" id="IPR004879">
    <property type="entry name" value="Ssp411-like_TRX"/>
</dbReference>
<dbReference type="PANTHER" id="PTHR42899">
    <property type="entry name" value="SPERMATOGENESIS-ASSOCIATED PROTEIN 20"/>
    <property type="match status" value="1"/>
</dbReference>
<sequence>MEQQKTNRLINEKSPYLLQHAYNPVDWHPWGEEAFKKAEEENKPVFLSIGYSTCHWCHVMERESFEDPAVAKLMNDVFISIKVDREERPDIDHIYMTVCQMMTGQGGWPLSIVMTPDKRPFFSGTYFPKENRYGRIGFVELIKNIDRAWKNQKDDIENTADQITGFLKQNSISDQGTEIPSVILADTYEYFSQRFDEKYGGFGSSPKFPSPHNLLFLLRYYKKNNETKALEMVKKTLVEMRKGGIFDHIGYGFHRYSTDQHWLLPHFEKMLYDQAMLTHAYVEAYQTTNNESFKKTAEQILEYVLRDMTSPEGGFYSAEDADSEGEEGKFYVWTTEEIKTILGEEEGELFCKIFNFTDNGNYEEESTRDRNGTNIPHLTKSIEEIVKKSGIDPAELINKLNKARLTLFANRENRVHPQKDDKILTDWNGLMISALAKAGRVFDNPEYLSAAAKAFNFINEKLRRKDGLLVHRYRDGEAKLTATIDDYAFNIWGLLELHESTFDIKYLSQAIELNKTAMKHYWDWVNGGFFFTPDFGESLLVRTKEIYDSAIPSGSSVMMNNLIKLGRLTSNQEYEKVAELLSKSYSENIKKSPQAFTFFLCGFDFAKHTSYEIILAAKNETDLQPFIKVLNENYLPNKVVMVVTEKNLNKLKILAPFIAIYNFDFGEPQAYVCKNFACELPVDSPEAMLKMLV</sequence>
<dbReference type="InterPro" id="IPR012341">
    <property type="entry name" value="6hp_glycosidase-like_sf"/>
</dbReference>
<dbReference type="SUPFAM" id="SSF52833">
    <property type="entry name" value="Thioredoxin-like"/>
    <property type="match status" value="1"/>
</dbReference>
<gene>
    <name evidence="2" type="ORF">ASZ90_005233</name>
</gene>
<dbReference type="EC" id="2.7.4.9" evidence="2"/>
<dbReference type="PANTHER" id="PTHR42899:SF1">
    <property type="entry name" value="SPERMATOGENESIS-ASSOCIATED PROTEIN 20"/>
    <property type="match status" value="1"/>
</dbReference>
<dbReference type="EMBL" id="LNQE01000792">
    <property type="protein sequence ID" value="KUG24956.1"/>
    <property type="molecule type" value="Genomic_DNA"/>
</dbReference>
<dbReference type="Gene3D" id="1.50.10.20">
    <property type="match status" value="1"/>
</dbReference>
<comment type="caution">
    <text evidence="2">The sequence shown here is derived from an EMBL/GenBank/DDBJ whole genome shotgun (WGS) entry which is preliminary data.</text>
</comment>
<keyword evidence="2" id="KW-0418">Kinase</keyword>
<dbReference type="CDD" id="cd02955">
    <property type="entry name" value="SSP411"/>
    <property type="match status" value="1"/>
</dbReference>
<dbReference type="PIRSF" id="PIRSF006402">
    <property type="entry name" value="UCP006402_thioredoxin"/>
    <property type="match status" value="1"/>
</dbReference>
<protein>
    <submittedName>
        <fullName evidence="2">Thymidylate kinase</fullName>
        <ecNumber evidence="2">2.7.4.9</ecNumber>
    </submittedName>
</protein>
<dbReference type="GO" id="GO:0004798">
    <property type="term" value="F:dTMP kinase activity"/>
    <property type="evidence" value="ECO:0007669"/>
    <property type="project" value="UniProtKB-EC"/>
</dbReference>
<dbReference type="InterPro" id="IPR008928">
    <property type="entry name" value="6-hairpin_glycosidase_sf"/>
</dbReference>
<dbReference type="Pfam" id="PF03190">
    <property type="entry name" value="Thioredox_DsbH"/>
    <property type="match status" value="1"/>
</dbReference>
<dbReference type="AlphaFoldDB" id="A0A0W8FVU2"/>
<evidence type="ECO:0000259" key="1">
    <source>
        <dbReference type="Pfam" id="PF03190"/>
    </source>
</evidence>
<proteinExistence type="predicted"/>
<accession>A0A0W8FVU2</accession>
<dbReference type="SUPFAM" id="SSF48208">
    <property type="entry name" value="Six-hairpin glycosidases"/>
    <property type="match status" value="1"/>
</dbReference>
<evidence type="ECO:0000313" key="2">
    <source>
        <dbReference type="EMBL" id="KUG24956.1"/>
    </source>
</evidence>
<dbReference type="Gene3D" id="3.40.30.10">
    <property type="entry name" value="Glutaredoxin"/>
    <property type="match status" value="1"/>
</dbReference>
<dbReference type="InterPro" id="IPR024705">
    <property type="entry name" value="Ssp411"/>
</dbReference>